<proteinExistence type="predicted"/>
<feature type="region of interest" description="Disordered" evidence="1">
    <location>
        <begin position="137"/>
        <end position="163"/>
    </location>
</feature>
<evidence type="ECO:0000313" key="3">
    <source>
        <dbReference type="Proteomes" id="UP000077202"/>
    </source>
</evidence>
<dbReference type="AlphaFoldDB" id="A0A176VXM1"/>
<organism evidence="2 3">
    <name type="scientific">Marchantia polymorpha subsp. ruderalis</name>
    <dbReference type="NCBI Taxonomy" id="1480154"/>
    <lineage>
        <taxon>Eukaryota</taxon>
        <taxon>Viridiplantae</taxon>
        <taxon>Streptophyta</taxon>
        <taxon>Embryophyta</taxon>
        <taxon>Marchantiophyta</taxon>
        <taxon>Marchantiopsida</taxon>
        <taxon>Marchantiidae</taxon>
        <taxon>Marchantiales</taxon>
        <taxon>Marchantiaceae</taxon>
        <taxon>Marchantia</taxon>
    </lineage>
</organism>
<dbReference type="EMBL" id="LVLJ01002323">
    <property type="protein sequence ID" value="OAE25559.1"/>
    <property type="molecule type" value="Genomic_DNA"/>
</dbReference>
<evidence type="ECO:0000313" key="2">
    <source>
        <dbReference type="EMBL" id="OAE25559.1"/>
    </source>
</evidence>
<evidence type="ECO:0000256" key="1">
    <source>
        <dbReference type="SAM" id="MobiDB-lite"/>
    </source>
</evidence>
<accession>A0A176VXM1</accession>
<reference evidence="2" key="1">
    <citation type="submission" date="2016-03" db="EMBL/GenBank/DDBJ databases">
        <title>Mechanisms controlling the formation of the plant cell surface in tip-growing cells are functionally conserved among land plants.</title>
        <authorList>
            <person name="Honkanen S."/>
            <person name="Jones V.A."/>
            <person name="Morieri G."/>
            <person name="Champion C."/>
            <person name="Hetherington A.J."/>
            <person name="Kelly S."/>
            <person name="Saint-Marcoux D."/>
            <person name="Proust H."/>
            <person name="Prescott H."/>
            <person name="Dolan L."/>
        </authorList>
    </citation>
    <scope>NUCLEOTIDE SEQUENCE [LARGE SCALE GENOMIC DNA]</scope>
    <source>
        <tissue evidence="2">Whole gametophyte</tissue>
    </source>
</reference>
<sequence length="225" mass="25349">MSGQGTWACEPCDLHLLDSGDWTGDGDRTPTAAGGAGEFAEFQVKEIKGPVVRPETFPPTLKLLLSRGNHSKGKSLLQFSSKAQDKPQDRVHFSYLSMGELMERECSREYHSMEQFKRFSMKGQVLTPDGLKVVELPGSPGDSRDCSGEFDSDDSVSDATPTSSTRFYRFPVSKLRQLLVKWKRSPHYADSMELHDSVIEKPISWRRSSRHLFRNYMVPAEVQSN</sequence>
<keyword evidence="3" id="KW-1185">Reference proteome</keyword>
<dbReference type="Proteomes" id="UP000077202">
    <property type="component" value="Unassembled WGS sequence"/>
</dbReference>
<name>A0A176VXM1_MARPO</name>
<gene>
    <name evidence="2" type="ORF">AXG93_2022s1100</name>
</gene>
<comment type="caution">
    <text evidence="2">The sequence shown here is derived from an EMBL/GenBank/DDBJ whole genome shotgun (WGS) entry which is preliminary data.</text>
</comment>
<protein>
    <submittedName>
        <fullName evidence="2">Uncharacterized protein</fullName>
    </submittedName>
</protein>